<organism evidence="3 4">
    <name type="scientific">Stylosanthes scabra</name>
    <dbReference type="NCBI Taxonomy" id="79078"/>
    <lineage>
        <taxon>Eukaryota</taxon>
        <taxon>Viridiplantae</taxon>
        <taxon>Streptophyta</taxon>
        <taxon>Embryophyta</taxon>
        <taxon>Tracheophyta</taxon>
        <taxon>Spermatophyta</taxon>
        <taxon>Magnoliopsida</taxon>
        <taxon>eudicotyledons</taxon>
        <taxon>Gunneridae</taxon>
        <taxon>Pentapetalae</taxon>
        <taxon>rosids</taxon>
        <taxon>fabids</taxon>
        <taxon>Fabales</taxon>
        <taxon>Fabaceae</taxon>
        <taxon>Papilionoideae</taxon>
        <taxon>50 kb inversion clade</taxon>
        <taxon>dalbergioids sensu lato</taxon>
        <taxon>Dalbergieae</taxon>
        <taxon>Pterocarpus clade</taxon>
        <taxon>Stylosanthes</taxon>
    </lineage>
</organism>
<reference evidence="3 4" key="1">
    <citation type="journal article" date="2023" name="Plants (Basel)">
        <title>Bridging the Gap: Combining Genomics and Transcriptomics Approaches to Understand Stylosanthes scabra, an Orphan Legume from the Brazilian Caatinga.</title>
        <authorList>
            <person name="Ferreira-Neto J.R.C."/>
            <person name="da Silva M.D."/>
            <person name="Binneck E."/>
            <person name="de Melo N.F."/>
            <person name="da Silva R.H."/>
            <person name="de Melo A.L.T.M."/>
            <person name="Pandolfi V."/>
            <person name="Bustamante F.O."/>
            <person name="Brasileiro-Vidal A.C."/>
            <person name="Benko-Iseppon A.M."/>
        </authorList>
    </citation>
    <scope>NUCLEOTIDE SEQUENCE [LARGE SCALE GENOMIC DNA]</scope>
    <source>
        <tissue evidence="3">Leaves</tissue>
    </source>
</reference>
<keyword evidence="4" id="KW-1185">Reference proteome</keyword>
<gene>
    <name evidence="3" type="ORF">PIB30_111085</name>
</gene>
<evidence type="ECO:0000256" key="2">
    <source>
        <dbReference type="SAM" id="MobiDB-lite"/>
    </source>
</evidence>
<feature type="region of interest" description="Disordered" evidence="2">
    <location>
        <begin position="106"/>
        <end position="144"/>
    </location>
</feature>
<sequence>MANHDEVSDPNFSQSELQDAYDKLLEEFVKASHENSDIKKINAELQKENENLKFQNKTLEKAKATSNNESCDSCKLDVHEIEKLKSSLAKFNESSRNLDNMLKNQKHVNDKQGIGYDINKASTSKNKNEHKYVRKPIRQPQANK</sequence>
<evidence type="ECO:0000313" key="4">
    <source>
        <dbReference type="Proteomes" id="UP001341840"/>
    </source>
</evidence>
<accession>A0ABU6S072</accession>
<evidence type="ECO:0000313" key="3">
    <source>
        <dbReference type="EMBL" id="MED6129761.1"/>
    </source>
</evidence>
<name>A0ABU6S072_9FABA</name>
<evidence type="ECO:0000256" key="1">
    <source>
        <dbReference type="SAM" id="Coils"/>
    </source>
</evidence>
<feature type="coiled-coil region" evidence="1">
    <location>
        <begin position="31"/>
        <end position="69"/>
    </location>
</feature>
<keyword evidence="1" id="KW-0175">Coiled coil</keyword>
<comment type="caution">
    <text evidence="3">The sequence shown here is derived from an EMBL/GenBank/DDBJ whole genome shotgun (WGS) entry which is preliminary data.</text>
</comment>
<proteinExistence type="predicted"/>
<dbReference type="Proteomes" id="UP001341840">
    <property type="component" value="Unassembled WGS sequence"/>
</dbReference>
<protein>
    <submittedName>
        <fullName evidence="3">Uncharacterized protein</fullName>
    </submittedName>
</protein>
<feature type="non-terminal residue" evidence="3">
    <location>
        <position position="144"/>
    </location>
</feature>
<dbReference type="EMBL" id="JASCZI010036977">
    <property type="protein sequence ID" value="MED6129761.1"/>
    <property type="molecule type" value="Genomic_DNA"/>
</dbReference>